<feature type="transmembrane region" description="Helical" evidence="1">
    <location>
        <begin position="38"/>
        <end position="59"/>
    </location>
</feature>
<dbReference type="EMBL" id="AP014808">
    <property type="protein sequence ID" value="BAQ56889.1"/>
    <property type="molecule type" value="Genomic_DNA"/>
</dbReference>
<keyword evidence="1" id="KW-0812">Transmembrane</keyword>
<keyword evidence="1" id="KW-1133">Transmembrane helix</keyword>
<accession>A0A0D6A2I9</accession>
<sequence>MKVTKLVVGILQIVIAVFIVFQSMAVGIGHAMENSNDAGGSAGMITAILFLVTGIVYMATRKSPKLGGDIAGLIMMLITWIFAITNAHDYSDLQIWGWLAFIIGVGFFVWHLIVNKKTKNA</sequence>
<keyword evidence="1" id="KW-0472">Membrane</keyword>
<dbReference type="Proteomes" id="UP000035709">
    <property type="component" value="Chromosome"/>
</dbReference>
<feature type="transmembrane region" description="Helical" evidence="1">
    <location>
        <begin position="66"/>
        <end position="83"/>
    </location>
</feature>
<dbReference type="STRING" id="1600.LBAT_0500"/>
<dbReference type="PATRIC" id="fig|1600.4.peg.510"/>
<proteinExistence type="predicted"/>
<reference evidence="2 3" key="1">
    <citation type="submission" date="2015-03" db="EMBL/GenBank/DDBJ databases">
        <title>Complete genome sequence of Lactobacillus acetotolerans NBRC 13120.</title>
        <authorList>
            <person name="Toh H."/>
            <person name="Morita H."/>
            <person name="Fujita N."/>
        </authorList>
    </citation>
    <scope>NUCLEOTIDE SEQUENCE [LARGE SCALE GENOMIC DNA]</scope>
    <source>
        <strain evidence="2 3">NBRC 13120</strain>
    </source>
</reference>
<evidence type="ECO:0000256" key="1">
    <source>
        <dbReference type="SAM" id="Phobius"/>
    </source>
</evidence>
<evidence type="ECO:0000313" key="2">
    <source>
        <dbReference type="EMBL" id="BAQ56889.1"/>
    </source>
</evidence>
<organism evidence="2 3">
    <name type="scientific">Lactobacillus acetotolerans</name>
    <dbReference type="NCBI Taxonomy" id="1600"/>
    <lineage>
        <taxon>Bacteria</taxon>
        <taxon>Bacillati</taxon>
        <taxon>Bacillota</taxon>
        <taxon>Bacilli</taxon>
        <taxon>Lactobacillales</taxon>
        <taxon>Lactobacillaceae</taxon>
        <taxon>Lactobacillus</taxon>
    </lineage>
</organism>
<gene>
    <name evidence="2" type="ORF">LBAT_0500</name>
</gene>
<dbReference type="KEGG" id="lae:LBAT_0500"/>
<feature type="transmembrane region" description="Helical" evidence="1">
    <location>
        <begin position="7"/>
        <end position="32"/>
    </location>
</feature>
<keyword evidence="3" id="KW-1185">Reference proteome</keyword>
<dbReference type="RefSeq" id="WP_060459277.1">
    <property type="nucleotide sequence ID" value="NZ_AP014808.1"/>
</dbReference>
<name>A0A0D6A2I9_9LACO</name>
<evidence type="ECO:0000313" key="3">
    <source>
        <dbReference type="Proteomes" id="UP000035709"/>
    </source>
</evidence>
<feature type="transmembrane region" description="Helical" evidence="1">
    <location>
        <begin position="95"/>
        <end position="114"/>
    </location>
</feature>
<dbReference type="OrthoDB" id="2005058at2"/>
<dbReference type="AlphaFoldDB" id="A0A0D6A2I9"/>
<protein>
    <submittedName>
        <fullName evidence="2">Uncharacterized protein</fullName>
    </submittedName>
</protein>